<dbReference type="Pfam" id="PF00069">
    <property type="entry name" value="Pkinase"/>
    <property type="match status" value="1"/>
</dbReference>
<keyword evidence="4" id="KW-0808">Transferase</keyword>
<dbReference type="GO" id="GO:0005524">
    <property type="term" value="F:ATP binding"/>
    <property type="evidence" value="ECO:0007669"/>
    <property type="project" value="UniProtKB-UniRule"/>
</dbReference>
<dbReference type="InterPro" id="IPR049349">
    <property type="entry name" value="DUF2264_N"/>
</dbReference>
<dbReference type="InterPro" id="IPR000719">
    <property type="entry name" value="Prot_kinase_dom"/>
</dbReference>
<sequence length="1095" mass="121444">MTAAAANANRAFPAHPFSTNPLTERAHVVDAVRSLLDPLLAGFSDEGSLVKVGGSGTRFDETAAQVEGYARPLWGLAALIAGGDKYEGTHRFVQGLISGTDPESPGFWGYMEDVDQRMVEACPIGYTLAVAHKEFWDPLTEKQKKNVETWLGSMNDKEMPNTNWLWFRVFANLGLAKNGAKWSKEKVESDIKQLDTFYRGEGWSNDGPEHYRQMDYYSGSFAIQYLQLVYSKLAADIDPTNAEEYKKRAKSYALDFVHFFDPEGRAITFGRSLTYRWAMVAFWGAVVFADVELPSPLSWGVIKGIWLRNLRWWTTQPDIFQSNGMLTIGYSYPNTYLAENYNSPGSPYWSMLAFAPLAMPESHPFWSAKEEPHPFANQRIVKSLPHPRQIVVRSGGHSFLLSSGQSCHYAIKNSNAKYGKFAYSAAFAYSVSTGYQELEQFVPESSLAFSDDGGELWKMRRAHNGDSQVEEHDGVPVLVSSMKPWHDVEVRTYLIPPAEDGPNWHLRVHRITTGRDLMTAEGAFAVYGCRELDGKALGELDEGLSEGGKVDGQSAFAASRSGAVGIAELGESKRAGSVLQVDANSNLVEARSVLPVVRGDVKAGQTAWYVTGVYALPASVEGWKGQWTGGWGARPAIPAWVGEMQWWQRLVHHRKSTAGQPDRPQGSPVTCPLPPPLQLFNTAQPAPAPDATSPDAPSCPPPAPLHIANQLTTASAILWDPKHTARPPPGSLQPTHAGTLAVPHRTDSSISVRALGDGLVIPTVPSAPSMDNRRHPSSFQQLEKLGEGTYATVFKGRNRQTGELVALKEIHLDSEEGTPSTAIREISLMKELRHENIVLLHDVIHTENKLMLVFEYMDRDLKRYMDSRGDRGALDPPTIKSFMYQLMKGIAFCHDNRVLHRDLKPQNLLINTRGQLKLADFGLARAFGIPVNTFSNEVVTLWYRAPDVLLGSRTYNTSIDIWSAGCIMAEMYTGRPLFPGTTNEDQVQKIFRLMGTPSERSWPGISQFPEYKGNFPVYATQDLRLILPQVDQVGLNLLNSMLQLRPEMRVSATASLQHPWFNDLPQRQQDHAQAVAAAQAQAQQMGAYPVPQNAY</sequence>
<dbReference type="EMBL" id="ML977501">
    <property type="protein sequence ID" value="KAF2132203.1"/>
    <property type="molecule type" value="Genomic_DNA"/>
</dbReference>
<evidence type="ECO:0000256" key="5">
    <source>
        <dbReference type="ARBA" id="ARBA00022741"/>
    </source>
</evidence>
<dbReference type="InterPro" id="IPR011009">
    <property type="entry name" value="Kinase-like_dom_sf"/>
</dbReference>
<dbReference type="PROSITE" id="PS50011">
    <property type="entry name" value="PROTEIN_KINASE_DOM"/>
    <property type="match status" value="1"/>
</dbReference>
<dbReference type="Gene3D" id="1.10.510.10">
    <property type="entry name" value="Transferase(Phosphotransferase) domain 1"/>
    <property type="match status" value="1"/>
</dbReference>
<evidence type="ECO:0000256" key="6">
    <source>
        <dbReference type="ARBA" id="ARBA00022777"/>
    </source>
</evidence>
<organism evidence="17 18">
    <name type="scientific">Dothidotthia symphoricarpi CBS 119687</name>
    <dbReference type="NCBI Taxonomy" id="1392245"/>
    <lineage>
        <taxon>Eukaryota</taxon>
        <taxon>Fungi</taxon>
        <taxon>Dikarya</taxon>
        <taxon>Ascomycota</taxon>
        <taxon>Pezizomycotina</taxon>
        <taxon>Dothideomycetes</taxon>
        <taxon>Pleosporomycetidae</taxon>
        <taxon>Pleosporales</taxon>
        <taxon>Dothidotthiaceae</taxon>
        <taxon>Dothidotthia</taxon>
    </lineage>
</organism>
<evidence type="ECO:0000256" key="2">
    <source>
        <dbReference type="ARBA" id="ARBA00012425"/>
    </source>
</evidence>
<evidence type="ECO:0000256" key="7">
    <source>
        <dbReference type="ARBA" id="ARBA00022840"/>
    </source>
</evidence>
<dbReference type="InterPro" id="IPR017441">
    <property type="entry name" value="Protein_kinase_ATP_BS"/>
</dbReference>
<name>A0A6A6AM09_9PLEO</name>
<dbReference type="SUPFAM" id="SSF56112">
    <property type="entry name" value="Protein kinase-like (PK-like)"/>
    <property type="match status" value="1"/>
</dbReference>
<comment type="subunit">
    <text evidence="12">Interacts with a number of cyclins.</text>
</comment>
<dbReference type="Proteomes" id="UP000799771">
    <property type="component" value="Unassembled WGS sequence"/>
</dbReference>
<dbReference type="PROSITE" id="PS00108">
    <property type="entry name" value="PROTEIN_KINASE_ST"/>
    <property type="match status" value="1"/>
</dbReference>
<feature type="domain" description="Protein kinase" evidence="16">
    <location>
        <begin position="779"/>
        <end position="1061"/>
    </location>
</feature>
<evidence type="ECO:0000256" key="3">
    <source>
        <dbReference type="ARBA" id="ARBA00022527"/>
    </source>
</evidence>
<evidence type="ECO:0000256" key="4">
    <source>
        <dbReference type="ARBA" id="ARBA00022679"/>
    </source>
</evidence>
<keyword evidence="3" id="KW-0723">Serine/threonine-protein kinase</keyword>
<keyword evidence="7 14" id="KW-0067">ATP-binding</keyword>
<dbReference type="InterPro" id="IPR049237">
    <property type="entry name" value="DUF2264_C"/>
</dbReference>
<feature type="binding site" evidence="14">
    <location>
        <position position="808"/>
    </location>
    <ligand>
        <name>ATP</name>
        <dbReference type="ChEBI" id="CHEBI:30616"/>
    </ligand>
</feature>
<dbReference type="PROSITE" id="PS00107">
    <property type="entry name" value="PROTEIN_KINASE_ATP"/>
    <property type="match status" value="1"/>
</dbReference>
<evidence type="ECO:0000256" key="1">
    <source>
        <dbReference type="ARBA" id="ARBA00006485"/>
    </source>
</evidence>
<dbReference type="CDD" id="cd07836">
    <property type="entry name" value="STKc_Pho85"/>
    <property type="match status" value="1"/>
</dbReference>
<evidence type="ECO:0000256" key="15">
    <source>
        <dbReference type="SAM" id="MobiDB-lite"/>
    </source>
</evidence>
<dbReference type="Pfam" id="PF10022">
    <property type="entry name" value="DUF2264"/>
    <property type="match status" value="1"/>
</dbReference>
<dbReference type="SMART" id="SM00220">
    <property type="entry name" value="S_TKc"/>
    <property type="match status" value="1"/>
</dbReference>
<dbReference type="GO" id="GO:0004693">
    <property type="term" value="F:cyclin-dependent protein serine/threonine kinase activity"/>
    <property type="evidence" value="ECO:0007669"/>
    <property type="project" value="UniProtKB-EC"/>
</dbReference>
<dbReference type="Gene3D" id="3.30.200.20">
    <property type="entry name" value="Phosphorylase Kinase, domain 1"/>
    <property type="match status" value="1"/>
</dbReference>
<keyword evidence="5 14" id="KW-0547">Nucleotide-binding</keyword>
<keyword evidence="18" id="KW-1185">Reference proteome</keyword>
<reference evidence="17" key="1">
    <citation type="journal article" date="2020" name="Stud. Mycol.">
        <title>101 Dothideomycetes genomes: a test case for predicting lifestyles and emergence of pathogens.</title>
        <authorList>
            <person name="Haridas S."/>
            <person name="Albert R."/>
            <person name="Binder M."/>
            <person name="Bloem J."/>
            <person name="Labutti K."/>
            <person name="Salamov A."/>
            <person name="Andreopoulos B."/>
            <person name="Baker S."/>
            <person name="Barry K."/>
            <person name="Bills G."/>
            <person name="Bluhm B."/>
            <person name="Cannon C."/>
            <person name="Castanera R."/>
            <person name="Culley D."/>
            <person name="Daum C."/>
            <person name="Ezra D."/>
            <person name="Gonzalez J."/>
            <person name="Henrissat B."/>
            <person name="Kuo A."/>
            <person name="Liang C."/>
            <person name="Lipzen A."/>
            <person name="Lutzoni F."/>
            <person name="Magnuson J."/>
            <person name="Mondo S."/>
            <person name="Nolan M."/>
            <person name="Ohm R."/>
            <person name="Pangilinan J."/>
            <person name="Park H.-J."/>
            <person name="Ramirez L."/>
            <person name="Alfaro M."/>
            <person name="Sun H."/>
            <person name="Tritt A."/>
            <person name="Yoshinaga Y."/>
            <person name="Zwiers L.-H."/>
            <person name="Turgeon B."/>
            <person name="Goodwin S."/>
            <person name="Spatafora J."/>
            <person name="Crous P."/>
            <person name="Grigoriev I."/>
        </authorList>
    </citation>
    <scope>NUCLEOTIDE SEQUENCE</scope>
    <source>
        <strain evidence="17">CBS 119687</strain>
    </source>
</reference>
<evidence type="ECO:0000256" key="12">
    <source>
        <dbReference type="ARBA" id="ARBA00066118"/>
    </source>
</evidence>
<dbReference type="OrthoDB" id="5150166at2759"/>
<evidence type="ECO:0000256" key="10">
    <source>
        <dbReference type="ARBA" id="ARBA00048367"/>
    </source>
</evidence>
<accession>A0A6A6AM09</accession>
<protein>
    <recommendedName>
        <fullName evidence="13">Negative regulator of the PHO system</fullName>
        <ecNumber evidence="2">2.7.11.22</ecNumber>
    </recommendedName>
    <alternativeName>
        <fullName evidence="8">Serine/threonine-protein kinase PHO85</fullName>
    </alternativeName>
</protein>
<dbReference type="InterPro" id="IPR008271">
    <property type="entry name" value="Ser/Thr_kinase_AS"/>
</dbReference>
<dbReference type="FunFam" id="1.10.510.10:FF:000410">
    <property type="entry name" value="Probable PHO85-cyclin-dependent protein kinase"/>
    <property type="match status" value="1"/>
</dbReference>
<evidence type="ECO:0000313" key="18">
    <source>
        <dbReference type="Proteomes" id="UP000799771"/>
    </source>
</evidence>
<dbReference type="InterPro" id="IPR016624">
    <property type="entry name" value="UCP014753"/>
</dbReference>
<keyword evidence="6 17" id="KW-0418">Kinase</keyword>
<dbReference type="PANTHER" id="PTHR35339">
    <property type="entry name" value="LINALOOL DEHYDRATASE_ISOMERASE DOMAIN-CONTAINING PROTEIN"/>
    <property type="match status" value="1"/>
</dbReference>
<evidence type="ECO:0000256" key="9">
    <source>
        <dbReference type="ARBA" id="ARBA00047811"/>
    </source>
</evidence>
<dbReference type="PANTHER" id="PTHR35339:SF4">
    <property type="entry name" value="LINALOOL DEHYDRATASE_ISOMERASE DOMAIN-CONTAINING PROTEIN"/>
    <property type="match status" value="1"/>
</dbReference>
<evidence type="ECO:0000256" key="13">
    <source>
        <dbReference type="ARBA" id="ARBA00073154"/>
    </source>
</evidence>
<evidence type="ECO:0000256" key="11">
    <source>
        <dbReference type="ARBA" id="ARBA00053974"/>
    </source>
</evidence>
<feature type="region of interest" description="Disordered" evidence="15">
    <location>
        <begin position="654"/>
        <end position="706"/>
    </location>
</feature>
<dbReference type="GeneID" id="54406962"/>
<evidence type="ECO:0000313" key="17">
    <source>
        <dbReference type="EMBL" id="KAF2132203.1"/>
    </source>
</evidence>
<comment type="catalytic activity">
    <reaction evidence="9">
        <text>L-threonyl-[protein] + ATP = O-phospho-L-threonyl-[protein] + ADP + H(+)</text>
        <dbReference type="Rhea" id="RHEA:46608"/>
        <dbReference type="Rhea" id="RHEA-COMP:11060"/>
        <dbReference type="Rhea" id="RHEA-COMP:11605"/>
        <dbReference type="ChEBI" id="CHEBI:15378"/>
        <dbReference type="ChEBI" id="CHEBI:30013"/>
        <dbReference type="ChEBI" id="CHEBI:30616"/>
        <dbReference type="ChEBI" id="CHEBI:61977"/>
        <dbReference type="ChEBI" id="CHEBI:456216"/>
        <dbReference type="EC" id="2.7.11.22"/>
    </reaction>
</comment>
<dbReference type="RefSeq" id="XP_033526590.1">
    <property type="nucleotide sequence ID" value="XM_033666530.1"/>
</dbReference>
<comment type="catalytic activity">
    <reaction evidence="10">
        <text>L-seryl-[protein] + ATP = O-phospho-L-seryl-[protein] + ADP + H(+)</text>
        <dbReference type="Rhea" id="RHEA:17989"/>
        <dbReference type="Rhea" id="RHEA-COMP:9863"/>
        <dbReference type="Rhea" id="RHEA-COMP:11604"/>
        <dbReference type="ChEBI" id="CHEBI:15378"/>
        <dbReference type="ChEBI" id="CHEBI:29999"/>
        <dbReference type="ChEBI" id="CHEBI:30616"/>
        <dbReference type="ChEBI" id="CHEBI:83421"/>
        <dbReference type="ChEBI" id="CHEBI:456216"/>
        <dbReference type="EC" id="2.7.11.22"/>
    </reaction>
</comment>
<dbReference type="Pfam" id="PF20938">
    <property type="entry name" value="DUF2264_C"/>
    <property type="match status" value="1"/>
</dbReference>
<evidence type="ECO:0000256" key="8">
    <source>
        <dbReference type="ARBA" id="ARBA00041795"/>
    </source>
</evidence>
<evidence type="ECO:0000259" key="16">
    <source>
        <dbReference type="PROSITE" id="PS50011"/>
    </source>
</evidence>
<comment type="similarity">
    <text evidence="1">Belongs to the protein kinase superfamily. CMGC Ser/Thr protein kinase family. CDC2/CDKX subfamily.</text>
</comment>
<evidence type="ECO:0000256" key="14">
    <source>
        <dbReference type="PROSITE-ProRule" id="PRU10141"/>
    </source>
</evidence>
<dbReference type="AlphaFoldDB" id="A0A6A6AM09"/>
<dbReference type="EC" id="2.7.11.22" evidence="2"/>
<feature type="compositionally biased region" description="Low complexity" evidence="15">
    <location>
        <begin position="682"/>
        <end position="696"/>
    </location>
</feature>
<proteinExistence type="inferred from homology"/>
<dbReference type="FunFam" id="3.30.200.20:FF:000062">
    <property type="entry name" value="PHO system negative regulator"/>
    <property type="match status" value="1"/>
</dbReference>
<gene>
    <name evidence="17" type="ORF">P153DRAFT_354842</name>
</gene>
<comment type="function">
    <text evidence="11">When phosphate concentrations are high it phosphorylates the PHO4 transcription factor thus establishing repression.</text>
</comment>